<dbReference type="SUPFAM" id="SSF75005">
    <property type="entry name" value="Arabinanase/levansucrase/invertase"/>
    <property type="match status" value="1"/>
</dbReference>
<dbReference type="GO" id="GO:0016798">
    <property type="term" value="F:hydrolase activity, acting on glycosyl bonds"/>
    <property type="evidence" value="ECO:0007669"/>
    <property type="project" value="UniProtKB-KW"/>
</dbReference>
<keyword evidence="4" id="KW-0326">Glycosidase</keyword>
<keyword evidence="4" id="KW-0378">Hydrolase</keyword>
<name>A0A926F9L6_9FIRM</name>
<dbReference type="Proteomes" id="UP000647416">
    <property type="component" value="Unassembled WGS sequence"/>
</dbReference>
<dbReference type="EMBL" id="JACRTE010000009">
    <property type="protein sequence ID" value="MBC8596828.1"/>
    <property type="molecule type" value="Genomic_DNA"/>
</dbReference>
<dbReference type="InterPro" id="IPR007184">
    <property type="entry name" value="Mannoside_phosphorylase"/>
</dbReference>
<protein>
    <submittedName>
        <fullName evidence="4">Glycosidase</fullName>
    </submittedName>
</protein>
<dbReference type="GO" id="GO:0016757">
    <property type="term" value="F:glycosyltransferase activity"/>
    <property type="evidence" value="ECO:0007669"/>
    <property type="project" value="UniProtKB-KW"/>
</dbReference>
<reference evidence="4" key="1">
    <citation type="submission" date="2020-08" db="EMBL/GenBank/DDBJ databases">
        <title>Genome public.</title>
        <authorList>
            <person name="Liu C."/>
            <person name="Sun Q."/>
        </authorList>
    </citation>
    <scope>NUCLEOTIDE SEQUENCE</scope>
    <source>
        <strain evidence="4">NSJ-50</strain>
    </source>
</reference>
<dbReference type="PANTHER" id="PTHR34106">
    <property type="entry name" value="GLYCOSIDASE"/>
    <property type="match status" value="1"/>
</dbReference>
<dbReference type="InterPro" id="IPR023296">
    <property type="entry name" value="Glyco_hydro_beta-prop_sf"/>
</dbReference>
<proteinExistence type="inferred from homology"/>
<evidence type="ECO:0000256" key="3">
    <source>
        <dbReference type="ARBA" id="ARBA00024356"/>
    </source>
</evidence>
<dbReference type="PIRSF" id="PIRSF016202">
    <property type="entry name" value="PH1107"/>
    <property type="match status" value="1"/>
</dbReference>
<dbReference type="RefSeq" id="WP_178348314.1">
    <property type="nucleotide sequence ID" value="NZ_JACRTE010000009.1"/>
</dbReference>
<dbReference type="Pfam" id="PF04041">
    <property type="entry name" value="Glyco_hydro_130"/>
    <property type="match status" value="1"/>
</dbReference>
<evidence type="ECO:0000313" key="4">
    <source>
        <dbReference type="EMBL" id="MBC8596828.1"/>
    </source>
</evidence>
<dbReference type="Gene3D" id="2.115.10.20">
    <property type="entry name" value="Glycosyl hydrolase domain, family 43"/>
    <property type="match status" value="1"/>
</dbReference>
<evidence type="ECO:0000256" key="1">
    <source>
        <dbReference type="ARBA" id="ARBA00022676"/>
    </source>
</evidence>
<organism evidence="4 5">
    <name type="scientific">Qingrenia yutianensis</name>
    <dbReference type="NCBI Taxonomy" id="2763676"/>
    <lineage>
        <taxon>Bacteria</taxon>
        <taxon>Bacillati</taxon>
        <taxon>Bacillota</taxon>
        <taxon>Clostridia</taxon>
        <taxon>Eubacteriales</taxon>
        <taxon>Oscillospiraceae</taxon>
        <taxon>Qingrenia</taxon>
    </lineage>
</organism>
<comment type="caution">
    <text evidence="4">The sequence shown here is derived from an EMBL/GenBank/DDBJ whole genome shotgun (WGS) entry which is preliminary data.</text>
</comment>
<comment type="similarity">
    <text evidence="3">Belongs to the glycosyl hydrolase 130 family.</text>
</comment>
<dbReference type="PANTHER" id="PTHR34106:SF1">
    <property type="entry name" value="1,4-BETA-MANNOSYL-N-ACETYLGLUCOSAMINE PHOSPHORYLASE"/>
    <property type="match status" value="1"/>
</dbReference>
<evidence type="ECO:0000256" key="2">
    <source>
        <dbReference type="ARBA" id="ARBA00022679"/>
    </source>
</evidence>
<evidence type="ECO:0000313" key="5">
    <source>
        <dbReference type="Proteomes" id="UP000647416"/>
    </source>
</evidence>
<keyword evidence="1" id="KW-0328">Glycosyltransferase</keyword>
<sequence>MSREYFENRIKEVTENHRAVTGRKNRKKFSINGVFNRYEYPALMREDIPLNWRFDYSYERNPMFLERIRVNAILNAGGIFLNGKYVLVARVEGNDRKSYFAVAESDNGIDGFKFREKPIKLPETDEMDTNVYDMRLTKHEDGWIYGLFCSERKDFSVDDTSSAVAKCGIVRTKDLDSWERLPDLKSPTQQRNVMLHPEFIDGKYLLYTRPSDGFIDVGSGGGIGAALVDSMENAEIKDEKIIDARIYHTVKEVKNGAGATPIKTKDGWLHIAHGVRMNAAGLRYVLYCFMTALDDPTKVIYSPGGYFIAPKGKEREGDVSGCVFSNGAVVDNDGNIFIYYASADTRLQVASTTVDKMVDYCKNTPADGFNTHESVKTICRLIDDNKDFYNE</sequence>
<dbReference type="AlphaFoldDB" id="A0A926F9L6"/>
<keyword evidence="5" id="KW-1185">Reference proteome</keyword>
<keyword evidence="2" id="KW-0808">Transferase</keyword>
<accession>A0A926F9L6</accession>
<gene>
    <name evidence="4" type="ORF">H8706_08105</name>
</gene>